<dbReference type="Proteomes" id="UP000092460">
    <property type="component" value="Unassembled WGS sequence"/>
</dbReference>
<reference evidence="2" key="2">
    <citation type="submission" date="2020-05" db="UniProtKB">
        <authorList>
            <consortium name="EnsemblMetazoa"/>
        </authorList>
    </citation>
    <scope>IDENTIFICATION</scope>
    <source>
        <strain evidence="2">IAEA</strain>
    </source>
</reference>
<keyword evidence="1" id="KW-0812">Transmembrane</keyword>
<dbReference type="EMBL" id="JXJN01019396">
    <property type="status" value="NOT_ANNOTATED_CDS"/>
    <property type="molecule type" value="Genomic_DNA"/>
</dbReference>
<name>A0A1B0BRX7_9MUSC</name>
<protein>
    <submittedName>
        <fullName evidence="2">Uncharacterized protein</fullName>
    </submittedName>
</protein>
<proteinExistence type="predicted"/>
<feature type="transmembrane region" description="Helical" evidence="1">
    <location>
        <begin position="51"/>
        <end position="77"/>
    </location>
</feature>
<reference evidence="3" key="1">
    <citation type="submission" date="2015-01" db="EMBL/GenBank/DDBJ databases">
        <authorList>
            <person name="Aksoy S."/>
            <person name="Warren W."/>
            <person name="Wilson R.K."/>
        </authorList>
    </citation>
    <scope>NUCLEOTIDE SEQUENCE [LARGE SCALE GENOMIC DNA]</scope>
    <source>
        <strain evidence="3">IAEA</strain>
    </source>
</reference>
<keyword evidence="1" id="KW-0472">Membrane</keyword>
<sequence>MNSDDDEEDCGNDDYVSVFFMNMMVLLRDIKDGDPSIQDYKKDFLSTYTTAIFVLALRLSLLIRICTSLVIACVMFTSAIRASVSKS</sequence>
<dbReference type="EnsemblMetazoa" id="GPPI038694-RA">
    <property type="protein sequence ID" value="GPPI038694-PA"/>
    <property type="gene ID" value="GPPI038694"/>
</dbReference>
<keyword evidence="3" id="KW-1185">Reference proteome</keyword>
<organism evidence="2 3">
    <name type="scientific">Glossina palpalis gambiensis</name>
    <dbReference type="NCBI Taxonomy" id="67801"/>
    <lineage>
        <taxon>Eukaryota</taxon>
        <taxon>Metazoa</taxon>
        <taxon>Ecdysozoa</taxon>
        <taxon>Arthropoda</taxon>
        <taxon>Hexapoda</taxon>
        <taxon>Insecta</taxon>
        <taxon>Pterygota</taxon>
        <taxon>Neoptera</taxon>
        <taxon>Endopterygota</taxon>
        <taxon>Diptera</taxon>
        <taxon>Brachycera</taxon>
        <taxon>Muscomorpha</taxon>
        <taxon>Hippoboscoidea</taxon>
        <taxon>Glossinidae</taxon>
        <taxon>Glossina</taxon>
    </lineage>
</organism>
<keyword evidence="1" id="KW-1133">Transmembrane helix</keyword>
<dbReference type="VEuPathDB" id="VectorBase:GPPI038694"/>
<evidence type="ECO:0000313" key="2">
    <source>
        <dbReference type="EnsemblMetazoa" id="GPPI038694-PA"/>
    </source>
</evidence>
<evidence type="ECO:0000313" key="3">
    <source>
        <dbReference type="Proteomes" id="UP000092460"/>
    </source>
</evidence>
<dbReference type="EMBL" id="JXJN01019397">
    <property type="status" value="NOT_ANNOTATED_CDS"/>
    <property type="molecule type" value="Genomic_DNA"/>
</dbReference>
<accession>A0A1B0BRX7</accession>
<evidence type="ECO:0000256" key="1">
    <source>
        <dbReference type="SAM" id="Phobius"/>
    </source>
</evidence>
<dbReference type="AlphaFoldDB" id="A0A1B0BRX7"/>